<protein>
    <submittedName>
        <fullName evidence="1">Uncharacterized protein</fullName>
    </submittedName>
</protein>
<evidence type="ECO:0000313" key="2">
    <source>
        <dbReference type="Proteomes" id="UP000003527"/>
    </source>
</evidence>
<reference evidence="1 2" key="1">
    <citation type="submission" date="2011-08" db="EMBL/GenBank/DDBJ databases">
        <title>The Genome Sequence of Oribacterium sp. ACB7.</title>
        <authorList>
            <consortium name="The Broad Institute Genome Sequencing Platform"/>
            <person name="Earl A."/>
            <person name="Ward D."/>
            <person name="Feldgarden M."/>
            <person name="Gevers D."/>
            <person name="Sizova M."/>
            <person name="Hazen A."/>
            <person name="Epstein S."/>
            <person name="Young S.K."/>
            <person name="Zeng Q."/>
            <person name="Gargeya S."/>
            <person name="Fitzgerald M."/>
            <person name="Haas B."/>
            <person name="Abouelleil A."/>
            <person name="Alvarado L."/>
            <person name="Arachchi H.M."/>
            <person name="Berlin A."/>
            <person name="Brown A."/>
            <person name="Chapman S.B."/>
            <person name="Chen Z."/>
            <person name="Dunbar C."/>
            <person name="Freedman E."/>
            <person name="Gearin G."/>
            <person name="Gellesch M."/>
            <person name="Goldberg J."/>
            <person name="Griggs A."/>
            <person name="Gujja S."/>
            <person name="Heiman D."/>
            <person name="Howarth C."/>
            <person name="Larson L."/>
            <person name="Lui A."/>
            <person name="MacDonald P.J.P."/>
            <person name="Montmayeur A."/>
            <person name="Murphy C."/>
            <person name="Neiman D."/>
            <person name="Pearson M."/>
            <person name="Priest M."/>
            <person name="Roberts A."/>
            <person name="Saif S."/>
            <person name="Shea T."/>
            <person name="Shenoy N."/>
            <person name="Sisk P."/>
            <person name="Stolte C."/>
            <person name="Sykes S."/>
            <person name="Wortman J."/>
            <person name="Nusbaum C."/>
            <person name="Birren B."/>
        </authorList>
    </citation>
    <scope>NUCLEOTIDE SEQUENCE [LARGE SCALE GENOMIC DNA]</scope>
    <source>
        <strain evidence="1 2">ACB7</strain>
    </source>
</reference>
<comment type="caution">
    <text evidence="1">The sequence shown here is derived from an EMBL/GenBank/DDBJ whole genome shotgun (WGS) entry which is preliminary data.</text>
</comment>
<dbReference type="RefSeq" id="WP_009536559.1">
    <property type="nucleotide sequence ID" value="NZ_JH414504.1"/>
</dbReference>
<dbReference type="PATRIC" id="fig|796944.3.peg.1405"/>
<sequence length="267" mass="31412">MGERLELSWERIRKIPEEVNRDTLHGAFFASLSVFFLQFLKGREEENFNKESLRGVLAECLQNCPDYLFPQDALQKKEEGDILSVLLYLSLGLVYEKEEEAVCRVLELFIELYLLLQDSSFSDRQKLKDVLYAHFYDYTGDFLEEWFIYGKGTKTGMLSIHNPLFPLIFPFKTVSPFFTEEYEEAHRNDLALILGDRLLSHLKQELEKLRKRADFTTIRKEMIQSALSEESDLSSEPVNWSDSPHALTFHSHQIKLLKKFREEFFLC</sequence>
<proteinExistence type="predicted"/>
<accession>G9WUV5</accession>
<dbReference type="EMBL" id="AFZD01000017">
    <property type="protein sequence ID" value="EHL11356.1"/>
    <property type="molecule type" value="Genomic_DNA"/>
</dbReference>
<organism evidence="1 2">
    <name type="scientific">Oribacterium asaccharolyticum ACB7</name>
    <dbReference type="NCBI Taxonomy" id="796944"/>
    <lineage>
        <taxon>Bacteria</taxon>
        <taxon>Bacillati</taxon>
        <taxon>Bacillota</taxon>
        <taxon>Clostridia</taxon>
        <taxon>Lachnospirales</taxon>
        <taxon>Lachnospiraceae</taxon>
        <taxon>Oribacterium</taxon>
    </lineage>
</organism>
<evidence type="ECO:0000313" key="1">
    <source>
        <dbReference type="EMBL" id="EHL11356.1"/>
    </source>
</evidence>
<keyword evidence="2" id="KW-1185">Reference proteome</keyword>
<dbReference type="Proteomes" id="UP000003527">
    <property type="component" value="Unassembled WGS sequence"/>
</dbReference>
<gene>
    <name evidence="1" type="ORF">HMPREF9624_00689</name>
</gene>
<dbReference type="AlphaFoldDB" id="G9WUV5"/>
<dbReference type="HOGENOM" id="CLU_1077055_0_0_9"/>
<name>G9WUV5_9FIRM</name>